<dbReference type="Proteomes" id="UP000305398">
    <property type="component" value="Chromosome"/>
</dbReference>
<evidence type="ECO:0008006" key="3">
    <source>
        <dbReference type="Google" id="ProtNLM"/>
    </source>
</evidence>
<dbReference type="OrthoDB" id="1093345at2"/>
<dbReference type="EMBL" id="CP040896">
    <property type="protein sequence ID" value="QDA62264.1"/>
    <property type="molecule type" value="Genomic_DNA"/>
</dbReference>
<dbReference type="RefSeq" id="WP_139517495.1">
    <property type="nucleotide sequence ID" value="NZ_CP040896.1"/>
</dbReference>
<dbReference type="KEGG" id="hyj:FHG12_20130"/>
<proteinExistence type="predicted"/>
<protein>
    <recommendedName>
        <fullName evidence="3">DUF3352 domain-containing protein</fullName>
    </recommendedName>
</protein>
<name>A0A5B8A4C9_9BACT</name>
<evidence type="ECO:0000313" key="2">
    <source>
        <dbReference type="Proteomes" id="UP000305398"/>
    </source>
</evidence>
<accession>A0A5B8A4C9</accession>
<gene>
    <name evidence="1" type="ORF">FHG12_20130</name>
</gene>
<sequence>MSQKLLVFLVGLLLVSALGSYVYYRRAVAAVPVDPWSLVPDDAVLVMATRDHPTLVRHLKETQLWDNLTAVNYFQQVEDNLALVDSVAGSRNVVLRFLGTKKVFTSVHVTGPAKFDVLFQVPIGTVREYRQVRGLVDGLARDARYQVATRDYRGEQLTDVRDRRTGSGMTFFNYRNHLVISANAELVEGVVRRLEHPEAPTVASEFQSTDYLRLKDVDAALLINYRRLPQFLGVFFRSELGPDLAALTSLSRNSLMEMKLIGNRVLFNGFANPETARDALHQQLRGQSAQRLRMAEVLSLRTALLVHLGLDKTTVLREPRQAAPAADTLGATSGPLIDSLAVSLSQEAALCYLSSVSARQKPAKLALVYCETPARVGALLGQLRRAVGASPSFERVGPYQIHQTGVPELPARLLGPLFSNFGTASVAQVGNYLAFAEDPAALRLWLTDVTAGEVWTRSPTQVAFLQDTQPLARLSVFMDTRNCWNVLLRALVEDRRAGLLRNETLFKRFPQIAFQFVPAANESEADAQYFTQFVFRHPASGPAVARPQTQTETGTLLAFKTPLSSAPTLVPVSGARTPGVLVQDQGQVLHYITPDNVVAWSDSLAGAVVGRIKRLSLPGGNAGTLFATPNRLHLLGDQGQELAGFPLNMPDTVQVTALAVSPSDGRSAPRLLVSGRSSNLFLYDTNGNTYAGWQPKQLDFGLAAPPQLLVVGGRDVVVALLENGYIYAFDQQGGVYPGFPISVGARLHSGAFVEIGPTLRRTRLTVVSQHGERVSFNLSGDVVSRSRVATWSRNSVFRVVPDQQGKSYTVLREQGGLTDWFDPSGQAILSKTFVTSALKSAQYFNFGNGHRVFALTETGPHKVYLFDAKGRFVANQSFDNSAPEVGLEFDAAANTYQLYRVVGNELRRTALKLN</sequence>
<evidence type="ECO:0000313" key="1">
    <source>
        <dbReference type="EMBL" id="QDA62264.1"/>
    </source>
</evidence>
<keyword evidence="2" id="KW-1185">Reference proteome</keyword>
<dbReference type="AlphaFoldDB" id="A0A5B8A4C9"/>
<dbReference type="SUPFAM" id="SSF69322">
    <property type="entry name" value="Tricorn protease domain 2"/>
    <property type="match status" value="1"/>
</dbReference>
<organism evidence="1 2">
    <name type="scientific">Hymenobacter jejuensis</name>
    <dbReference type="NCBI Taxonomy" id="2502781"/>
    <lineage>
        <taxon>Bacteria</taxon>
        <taxon>Pseudomonadati</taxon>
        <taxon>Bacteroidota</taxon>
        <taxon>Cytophagia</taxon>
        <taxon>Cytophagales</taxon>
        <taxon>Hymenobacteraceae</taxon>
        <taxon>Hymenobacter</taxon>
    </lineage>
</organism>
<reference evidence="1 2" key="1">
    <citation type="submission" date="2019-06" db="EMBL/GenBank/DDBJ databases">
        <authorList>
            <person name="Srinivasan S."/>
        </authorList>
    </citation>
    <scope>NUCLEOTIDE SEQUENCE [LARGE SCALE GENOMIC DNA]</scope>
    <source>
        <strain evidence="1 2">17J68-5</strain>
    </source>
</reference>